<dbReference type="EMBL" id="GBRH01223500">
    <property type="protein sequence ID" value="JAD74395.1"/>
    <property type="molecule type" value="Transcribed_RNA"/>
</dbReference>
<reference evidence="1" key="1">
    <citation type="submission" date="2014-09" db="EMBL/GenBank/DDBJ databases">
        <authorList>
            <person name="Magalhaes I.L.F."/>
            <person name="Oliveira U."/>
            <person name="Santos F.R."/>
            <person name="Vidigal T.H.D.A."/>
            <person name="Brescovit A.D."/>
            <person name="Santos A.J."/>
        </authorList>
    </citation>
    <scope>NUCLEOTIDE SEQUENCE</scope>
    <source>
        <tissue evidence="1">Shoot tissue taken approximately 20 cm above the soil surface</tissue>
    </source>
</reference>
<protein>
    <submittedName>
        <fullName evidence="1">Uncharacterized protein</fullName>
    </submittedName>
</protein>
<evidence type="ECO:0000313" key="1">
    <source>
        <dbReference type="EMBL" id="JAD74395.1"/>
    </source>
</evidence>
<organism evidence="1">
    <name type="scientific">Arundo donax</name>
    <name type="common">Giant reed</name>
    <name type="synonym">Donax arundinaceus</name>
    <dbReference type="NCBI Taxonomy" id="35708"/>
    <lineage>
        <taxon>Eukaryota</taxon>
        <taxon>Viridiplantae</taxon>
        <taxon>Streptophyta</taxon>
        <taxon>Embryophyta</taxon>
        <taxon>Tracheophyta</taxon>
        <taxon>Spermatophyta</taxon>
        <taxon>Magnoliopsida</taxon>
        <taxon>Liliopsida</taxon>
        <taxon>Poales</taxon>
        <taxon>Poaceae</taxon>
        <taxon>PACMAD clade</taxon>
        <taxon>Arundinoideae</taxon>
        <taxon>Arundineae</taxon>
        <taxon>Arundo</taxon>
    </lineage>
</organism>
<sequence>MNAALSCNIQYKDILIFAKCLKEFSSLTWIAFRGYYGFVLFTKSMLSSCEYWQDEFHKGKQSLKGLPRLG</sequence>
<proteinExistence type="predicted"/>
<reference evidence="1" key="2">
    <citation type="journal article" date="2015" name="Data Brief">
        <title>Shoot transcriptome of the giant reed, Arundo donax.</title>
        <authorList>
            <person name="Barrero R.A."/>
            <person name="Guerrero F.D."/>
            <person name="Moolhuijzen P."/>
            <person name="Goolsby J.A."/>
            <person name="Tidwell J."/>
            <person name="Bellgard S.E."/>
            <person name="Bellgard M.I."/>
        </authorList>
    </citation>
    <scope>NUCLEOTIDE SEQUENCE</scope>
    <source>
        <tissue evidence="1">Shoot tissue taken approximately 20 cm above the soil surface</tissue>
    </source>
</reference>
<dbReference type="AlphaFoldDB" id="A0A0A9CLX2"/>
<accession>A0A0A9CLX2</accession>
<name>A0A0A9CLX2_ARUDO</name>